<sequence length="573" mass="67289">MKIEANDKEVQDIFALGYFKIPRFQRPYSWTDEEVTNFWEDVIRDYEHYFIGSMVVYQTEKPYYGIVDGQQRLTTITLMLAAIRNAFLEYGDENLARGVHQYIEKANIDNINEYVLNSETSFPYLQGYIQSFNKAEIKYNAGNEEQNLKSAFELINKKLYAMIPKFDAKESCNDLFTERTHQILETLKSLRKKVLSLKLVFIQLDNEDDAYLIFETLNTRGKDLTTPDLVKNLLLQKLRSSNVTLDTYKVIWNGILEKFDNNGLEQTVVESFLYHHWLSKYWDTTQKQLFGEIKKHIDSSTRNDSEIKSSLLLYEFQKNSDYYVSIVSPDNHQWSPEEKNSIYQSLKALRLFNVKQQTSMILSLIRAYRERKITLRILRQILWKIECFHFIFNSITSQRSSGSIAPLYSKYAQGLSNTDNPDKIQSIISDLVRKLKEKLPSFEEFEVNFMDLFYTRNKQRDKKVIQYVLEKLMGETINGLPIDYNSASIEHLLSESKGDEAIVGKIGNLILVDKKTNGEELKDFEFIKKIKILRDKNYPIDEHLLNATQWTDNEIEARGKSMAYKAYYEIWSL</sequence>
<keyword evidence="4" id="KW-1185">Reference proteome</keyword>
<gene>
    <name evidence="3" type="ORF">ACX27_22680</name>
</gene>
<dbReference type="STRING" id="224013.ACX27_22680"/>
<name>A0A0M5MLK5_9NOSO</name>
<evidence type="ECO:0000259" key="2">
    <source>
        <dbReference type="Pfam" id="PF07510"/>
    </source>
</evidence>
<dbReference type="PATRIC" id="fig|224013.5.peg.5432"/>
<evidence type="ECO:0000313" key="4">
    <source>
        <dbReference type="Proteomes" id="UP000062645"/>
    </source>
</evidence>
<dbReference type="InterPro" id="IPR004919">
    <property type="entry name" value="GmrSD_N"/>
</dbReference>
<dbReference type="PANTHER" id="PTHR35149:SF2">
    <property type="entry name" value="DUF262 DOMAIN-CONTAINING PROTEIN"/>
    <property type="match status" value="1"/>
</dbReference>
<dbReference type="RefSeq" id="WP_062295760.1">
    <property type="nucleotide sequence ID" value="NZ_CP012036.1"/>
</dbReference>
<feature type="domain" description="GmrSD restriction endonucleases N-terminal" evidence="1">
    <location>
        <begin position="16"/>
        <end position="235"/>
    </location>
</feature>
<dbReference type="InterPro" id="IPR011089">
    <property type="entry name" value="GmrSD_C"/>
</dbReference>
<organism evidence="3 4">
    <name type="scientific">Nostoc piscinale CENA21</name>
    <dbReference type="NCBI Taxonomy" id="224013"/>
    <lineage>
        <taxon>Bacteria</taxon>
        <taxon>Bacillati</taxon>
        <taxon>Cyanobacteriota</taxon>
        <taxon>Cyanophyceae</taxon>
        <taxon>Nostocales</taxon>
        <taxon>Nostocaceae</taxon>
        <taxon>Nostoc</taxon>
    </lineage>
</organism>
<evidence type="ECO:0008006" key="5">
    <source>
        <dbReference type="Google" id="ProtNLM"/>
    </source>
</evidence>
<dbReference type="Pfam" id="PF03235">
    <property type="entry name" value="GmrSD_N"/>
    <property type="match status" value="1"/>
</dbReference>
<dbReference type="PANTHER" id="PTHR35149">
    <property type="entry name" value="SLL5132 PROTEIN"/>
    <property type="match status" value="1"/>
</dbReference>
<accession>A0A0M5MLK5</accession>
<protein>
    <recommendedName>
        <fullName evidence="5">DUF262 domain-containing protein</fullName>
    </recommendedName>
</protein>
<feature type="domain" description="GmrSD restriction endonucleases C-terminal" evidence="2">
    <location>
        <begin position="441"/>
        <end position="563"/>
    </location>
</feature>
<evidence type="ECO:0000259" key="1">
    <source>
        <dbReference type="Pfam" id="PF03235"/>
    </source>
</evidence>
<dbReference type="Pfam" id="PF07510">
    <property type="entry name" value="GmrSD_C"/>
    <property type="match status" value="1"/>
</dbReference>
<reference evidence="4" key="1">
    <citation type="submission" date="2015-07" db="EMBL/GenBank/DDBJ databases">
        <title>Genome Of Nitrogen-Fixing Cyanobacterium Nostoc piscinale CENA21 From Solimoes/Amazon River Floodplain Sediments And Comparative Genomics To Uncover Biosynthetic Natural Products Potential.</title>
        <authorList>
            <person name="Leao T.F."/>
            <person name="Leao P.N."/>
            <person name="Guimaraes P.I."/>
            <person name="de Melo A.G.C."/>
            <person name="Ramos R.T.J."/>
            <person name="Silva A."/>
            <person name="Fiore M.F."/>
            <person name="Schneider M.P.C."/>
        </authorList>
    </citation>
    <scope>NUCLEOTIDE SEQUENCE [LARGE SCALE GENOMIC DNA]</scope>
    <source>
        <strain evidence="4">CENA21</strain>
    </source>
</reference>
<dbReference type="OrthoDB" id="9798761at2"/>
<dbReference type="AlphaFoldDB" id="A0A0M5MLK5"/>
<dbReference type="Proteomes" id="UP000062645">
    <property type="component" value="Chromosome"/>
</dbReference>
<reference evidence="3 4" key="2">
    <citation type="journal article" date="2016" name="Genome Announc.">
        <title>Draft Genome Sequence of the N2-Fixing Cyanobacterium Nostoc piscinale CENA21, Isolated from the Brazilian Amazon Floodplain.</title>
        <authorList>
            <person name="Leao T."/>
            <person name="Guimaraes P.I."/>
            <person name="de Melo A.G."/>
            <person name="Ramos R.T."/>
            <person name="Leao P.N."/>
            <person name="Silva A."/>
            <person name="Fiore M.F."/>
            <person name="Schneider M.P."/>
        </authorList>
    </citation>
    <scope>NUCLEOTIDE SEQUENCE [LARGE SCALE GENOMIC DNA]</scope>
    <source>
        <strain evidence="3 4">CENA21</strain>
    </source>
</reference>
<proteinExistence type="predicted"/>
<dbReference type="EMBL" id="CP012036">
    <property type="protein sequence ID" value="ALF54992.1"/>
    <property type="molecule type" value="Genomic_DNA"/>
</dbReference>
<evidence type="ECO:0000313" key="3">
    <source>
        <dbReference type="EMBL" id="ALF54992.1"/>
    </source>
</evidence>
<dbReference type="KEGG" id="npz:ACX27_22680"/>